<gene>
    <name evidence="3" type="ORF">PVAND_004959</name>
</gene>
<keyword evidence="1" id="KW-0193">Cuticle</keyword>
<organism evidence="3 4">
    <name type="scientific">Polypedilum vanderplanki</name>
    <name type="common">Sleeping chironomid midge</name>
    <dbReference type="NCBI Taxonomy" id="319348"/>
    <lineage>
        <taxon>Eukaryota</taxon>
        <taxon>Metazoa</taxon>
        <taxon>Ecdysozoa</taxon>
        <taxon>Arthropoda</taxon>
        <taxon>Hexapoda</taxon>
        <taxon>Insecta</taxon>
        <taxon>Pterygota</taxon>
        <taxon>Neoptera</taxon>
        <taxon>Endopterygota</taxon>
        <taxon>Diptera</taxon>
        <taxon>Nematocera</taxon>
        <taxon>Chironomoidea</taxon>
        <taxon>Chironomidae</taxon>
        <taxon>Chironominae</taxon>
        <taxon>Polypedilum</taxon>
        <taxon>Polypedilum</taxon>
    </lineage>
</organism>
<evidence type="ECO:0000256" key="1">
    <source>
        <dbReference type="PROSITE-ProRule" id="PRU00497"/>
    </source>
</evidence>
<accession>A0A9J6BZM7</accession>
<dbReference type="GO" id="GO:0042302">
    <property type="term" value="F:structural constituent of cuticle"/>
    <property type="evidence" value="ECO:0007669"/>
    <property type="project" value="UniProtKB-UniRule"/>
</dbReference>
<reference evidence="3" key="1">
    <citation type="submission" date="2021-03" db="EMBL/GenBank/DDBJ databases">
        <title>Chromosome level genome of the anhydrobiotic midge Polypedilum vanderplanki.</title>
        <authorList>
            <person name="Yoshida Y."/>
            <person name="Kikawada T."/>
            <person name="Gusev O."/>
        </authorList>
    </citation>
    <scope>NUCLEOTIDE SEQUENCE</scope>
    <source>
        <strain evidence="3">NIAS01</strain>
        <tissue evidence="3">Whole body or cell culture</tissue>
    </source>
</reference>
<dbReference type="Proteomes" id="UP001107558">
    <property type="component" value="Chromosome 2"/>
</dbReference>
<proteinExistence type="predicted"/>
<sequence length="194" mass="22191">MKFLTITIVLACAFISLAENNDGKYRPEAVTTQTTTTPTTIRPANRWNDPRWGWNTGINTNWNNPAARNDWRWRNTNQWDPRYNVDAAGRPINRFNDWRTIHLDEVADARGYQYDYETVGGIKVLETGTFENVGLRHEGVRAVGSIVITDRDGVIYKINYQSESKDAYIPRGAREPERIPPTLAKALALLESHK</sequence>
<dbReference type="PROSITE" id="PS51155">
    <property type="entry name" value="CHIT_BIND_RR_2"/>
    <property type="match status" value="1"/>
</dbReference>
<dbReference type="InterPro" id="IPR000618">
    <property type="entry name" value="Insect_cuticle"/>
</dbReference>
<dbReference type="Pfam" id="PF00379">
    <property type="entry name" value="Chitin_bind_4"/>
    <property type="match status" value="1"/>
</dbReference>
<keyword evidence="4" id="KW-1185">Reference proteome</keyword>
<keyword evidence="2" id="KW-0732">Signal</keyword>
<name>A0A9J6BZM7_POLVA</name>
<evidence type="ECO:0000256" key="2">
    <source>
        <dbReference type="SAM" id="SignalP"/>
    </source>
</evidence>
<feature type="chain" id="PRO_5039935837" evidence="2">
    <location>
        <begin position="19"/>
        <end position="194"/>
    </location>
</feature>
<protein>
    <submittedName>
        <fullName evidence="3">Uncharacterized protein</fullName>
    </submittedName>
</protein>
<evidence type="ECO:0000313" key="3">
    <source>
        <dbReference type="EMBL" id="KAG5675019.1"/>
    </source>
</evidence>
<evidence type="ECO:0000313" key="4">
    <source>
        <dbReference type="Proteomes" id="UP001107558"/>
    </source>
</evidence>
<feature type="signal peptide" evidence="2">
    <location>
        <begin position="1"/>
        <end position="18"/>
    </location>
</feature>
<dbReference type="OrthoDB" id="6379191at2759"/>
<dbReference type="AlphaFoldDB" id="A0A9J6BZM7"/>
<comment type="caution">
    <text evidence="3">The sequence shown here is derived from an EMBL/GenBank/DDBJ whole genome shotgun (WGS) entry which is preliminary data.</text>
</comment>
<dbReference type="EMBL" id="JADBJN010000002">
    <property type="protein sequence ID" value="KAG5675019.1"/>
    <property type="molecule type" value="Genomic_DNA"/>
</dbReference>